<evidence type="ECO:0000313" key="2">
    <source>
        <dbReference type="Proteomes" id="UP000010798"/>
    </source>
</evidence>
<dbReference type="RefSeq" id="WP_015250154.1">
    <property type="nucleotide sequence ID" value="NC_019892.1"/>
</dbReference>
<sequence length="141" mass="15635">MRRYPAFARALLLPLFVCSCGDDARRDPTVYPVSGQVVVDGKPAEGVVVRFHLLNHYRDLDAPRLSATTDASGRFQMKMEEGEQGAPTGQYVATFLWPAPAGGKDRLANAFTEPEESGYVAIVEDRPVELPPFVIRTNRKR</sequence>
<dbReference type="PROSITE" id="PS51257">
    <property type="entry name" value="PROKAR_LIPOPROTEIN"/>
    <property type="match status" value="1"/>
</dbReference>
<reference evidence="1 2" key="1">
    <citation type="submission" date="2012-02" db="EMBL/GenBank/DDBJ databases">
        <title>Complete sequence of chromosome of Singulisphaera acidiphila DSM 18658.</title>
        <authorList>
            <consortium name="US DOE Joint Genome Institute (JGI-PGF)"/>
            <person name="Lucas S."/>
            <person name="Copeland A."/>
            <person name="Lapidus A."/>
            <person name="Glavina del Rio T."/>
            <person name="Dalin E."/>
            <person name="Tice H."/>
            <person name="Bruce D."/>
            <person name="Goodwin L."/>
            <person name="Pitluck S."/>
            <person name="Peters L."/>
            <person name="Ovchinnikova G."/>
            <person name="Chertkov O."/>
            <person name="Kyrpides N."/>
            <person name="Mavromatis K."/>
            <person name="Ivanova N."/>
            <person name="Brettin T."/>
            <person name="Detter J.C."/>
            <person name="Han C."/>
            <person name="Larimer F."/>
            <person name="Land M."/>
            <person name="Hauser L."/>
            <person name="Markowitz V."/>
            <person name="Cheng J.-F."/>
            <person name="Hugenholtz P."/>
            <person name="Woyke T."/>
            <person name="Wu D."/>
            <person name="Tindall B."/>
            <person name="Pomrenke H."/>
            <person name="Brambilla E."/>
            <person name="Klenk H.-P."/>
            <person name="Eisen J.A."/>
        </authorList>
    </citation>
    <scope>NUCLEOTIDE SEQUENCE [LARGE SCALE GENOMIC DNA]</scope>
    <source>
        <strain evidence="2">ATCC BAA-1392 / DSM 18658 / VKM B-2454 / MOB10</strain>
    </source>
</reference>
<dbReference type="AlphaFoldDB" id="L0DP96"/>
<dbReference type="STRING" id="886293.Sinac_7027"/>
<organism evidence="1 2">
    <name type="scientific">Singulisphaera acidiphila (strain ATCC BAA-1392 / DSM 18658 / VKM B-2454 / MOB10)</name>
    <dbReference type="NCBI Taxonomy" id="886293"/>
    <lineage>
        <taxon>Bacteria</taxon>
        <taxon>Pseudomonadati</taxon>
        <taxon>Planctomycetota</taxon>
        <taxon>Planctomycetia</taxon>
        <taxon>Isosphaerales</taxon>
        <taxon>Isosphaeraceae</taxon>
        <taxon>Singulisphaera</taxon>
    </lineage>
</organism>
<dbReference type="Proteomes" id="UP000010798">
    <property type="component" value="Chromosome"/>
</dbReference>
<accession>L0DP96</accession>
<dbReference type="KEGG" id="saci:Sinac_7027"/>
<evidence type="ECO:0008006" key="3">
    <source>
        <dbReference type="Google" id="ProtNLM"/>
    </source>
</evidence>
<name>L0DP96_SINAD</name>
<dbReference type="EMBL" id="CP003364">
    <property type="protein sequence ID" value="AGA31082.1"/>
    <property type="molecule type" value="Genomic_DNA"/>
</dbReference>
<gene>
    <name evidence="1" type="ordered locus">Sinac_7027</name>
</gene>
<dbReference type="HOGENOM" id="CLU_1824029_0_0_0"/>
<proteinExistence type="predicted"/>
<keyword evidence="2" id="KW-1185">Reference proteome</keyword>
<evidence type="ECO:0000313" key="1">
    <source>
        <dbReference type="EMBL" id="AGA31082.1"/>
    </source>
</evidence>
<protein>
    <recommendedName>
        <fullName evidence="3">Carboxypeptidase regulatory-like domain-containing protein</fullName>
    </recommendedName>
</protein>
<dbReference type="OrthoDB" id="285058at2"/>